<keyword evidence="1" id="KW-1133">Transmembrane helix</keyword>
<protein>
    <submittedName>
        <fullName evidence="2">Uncharacterized protein</fullName>
    </submittedName>
</protein>
<evidence type="ECO:0000313" key="3">
    <source>
        <dbReference type="Proteomes" id="UP000196138"/>
    </source>
</evidence>
<dbReference type="KEGG" id="cser:CCO03_02095"/>
<reference evidence="2 3" key="1">
    <citation type="submission" date="2017-05" db="EMBL/GenBank/DDBJ databases">
        <authorList>
            <person name="Song R."/>
            <person name="Chenine A.L."/>
            <person name="Ruprecht R.M."/>
        </authorList>
    </citation>
    <scope>NUCLEOTIDE SEQUENCE [LARGE SCALE GENOMIC DNA]</scope>
    <source>
        <strain evidence="2 3">DSM 26136</strain>
    </source>
</reference>
<sequence length="185" mass="20887">MDVLIYRAGIVALIALYATVLLRVMQPEVSPAYRDYYITRDSTLSPHEAQALGSLPPVRPGDHLTHQATVLAFARGWSHAEATHRWTNRRQAEIVFRIQDPQAFQGHIRLRVHTLGKQRVQISLNGHPVYAGRLQGRDRLIDLQVEPGRFKAGHNALTFQLPDARFPLNGDTRLLALAIQSLDFE</sequence>
<dbReference type="Proteomes" id="UP000196138">
    <property type="component" value="Chromosome"/>
</dbReference>
<proteinExistence type="predicted"/>
<organism evidence="2 3">
    <name type="scientific">Comamonas serinivorans</name>
    <dbReference type="NCBI Taxonomy" id="1082851"/>
    <lineage>
        <taxon>Bacteria</taxon>
        <taxon>Pseudomonadati</taxon>
        <taxon>Pseudomonadota</taxon>
        <taxon>Betaproteobacteria</taxon>
        <taxon>Burkholderiales</taxon>
        <taxon>Comamonadaceae</taxon>
        <taxon>Comamonas</taxon>
    </lineage>
</organism>
<evidence type="ECO:0000313" key="2">
    <source>
        <dbReference type="EMBL" id="ARU03637.1"/>
    </source>
</evidence>
<feature type="transmembrane region" description="Helical" evidence="1">
    <location>
        <begin position="6"/>
        <end position="24"/>
    </location>
</feature>
<gene>
    <name evidence="2" type="ORF">CCO03_02095</name>
</gene>
<evidence type="ECO:0000256" key="1">
    <source>
        <dbReference type="SAM" id="Phobius"/>
    </source>
</evidence>
<keyword evidence="1" id="KW-0812">Transmembrane</keyword>
<keyword evidence="1" id="KW-0472">Membrane</keyword>
<keyword evidence="3" id="KW-1185">Reference proteome</keyword>
<name>A0A1Y0EJ72_9BURK</name>
<dbReference type="EMBL" id="CP021455">
    <property type="protein sequence ID" value="ARU03637.1"/>
    <property type="molecule type" value="Genomic_DNA"/>
</dbReference>
<accession>A0A1Y0EJ72</accession>
<dbReference type="AlphaFoldDB" id="A0A1Y0EJ72"/>
<dbReference type="RefSeq" id="WP_087276620.1">
    <property type="nucleotide sequence ID" value="NZ_CP021455.1"/>
</dbReference>
<dbReference type="OrthoDB" id="9133362at2"/>